<keyword evidence="3 10" id="KW-0812">Transmembrane</keyword>
<evidence type="ECO:0000256" key="8">
    <source>
        <dbReference type="ARBA" id="ARBA00023180"/>
    </source>
</evidence>
<feature type="transmembrane region" description="Helical" evidence="10">
    <location>
        <begin position="563"/>
        <end position="584"/>
    </location>
</feature>
<evidence type="ECO:0000256" key="5">
    <source>
        <dbReference type="ARBA" id="ARBA00023040"/>
    </source>
</evidence>
<gene>
    <name evidence="12" type="ORF">CAPTEDRAFT_22614</name>
</gene>
<evidence type="ECO:0000259" key="11">
    <source>
        <dbReference type="PROSITE" id="PS50259"/>
    </source>
</evidence>
<dbReference type="InterPro" id="IPR017978">
    <property type="entry name" value="GPCR_3_C"/>
</dbReference>
<dbReference type="HOGENOM" id="CLU_005389_0_0_1"/>
<dbReference type="InterPro" id="IPR000337">
    <property type="entry name" value="GPCR_3"/>
</dbReference>
<keyword evidence="5" id="KW-0297">G-protein coupled receptor</keyword>
<feature type="non-terminal residue" evidence="12">
    <location>
        <position position="1"/>
    </location>
</feature>
<keyword evidence="4 10" id="KW-1133">Transmembrane helix</keyword>
<reference evidence="14" key="1">
    <citation type="submission" date="2012-12" db="EMBL/GenBank/DDBJ databases">
        <authorList>
            <person name="Hellsten U."/>
            <person name="Grimwood J."/>
            <person name="Chapman J.A."/>
            <person name="Shapiro H."/>
            <person name="Aerts A."/>
            <person name="Otillar R.P."/>
            <person name="Terry A.Y."/>
            <person name="Boore J.L."/>
            <person name="Simakov O."/>
            <person name="Marletaz F."/>
            <person name="Cho S.-J."/>
            <person name="Edsinger-Gonzales E."/>
            <person name="Havlak P."/>
            <person name="Kuo D.-H."/>
            <person name="Larsson T."/>
            <person name="Lv J."/>
            <person name="Arendt D."/>
            <person name="Savage R."/>
            <person name="Osoegawa K."/>
            <person name="de Jong P."/>
            <person name="Lindberg D.R."/>
            <person name="Seaver E.C."/>
            <person name="Weisblat D.A."/>
            <person name="Putnam N.H."/>
            <person name="Grigoriev I.V."/>
            <person name="Rokhsar D.S."/>
        </authorList>
    </citation>
    <scope>NUCLEOTIDE SEQUENCE</scope>
    <source>
        <strain evidence="14">I ESC-2004</strain>
    </source>
</reference>
<evidence type="ECO:0000256" key="4">
    <source>
        <dbReference type="ARBA" id="ARBA00022989"/>
    </source>
</evidence>
<dbReference type="InterPro" id="IPR050726">
    <property type="entry name" value="mGluR"/>
</dbReference>
<dbReference type="EMBL" id="AMQN01005337">
    <property type="status" value="NOT_ANNOTATED_CDS"/>
    <property type="molecule type" value="Genomic_DNA"/>
</dbReference>
<evidence type="ECO:0000313" key="14">
    <source>
        <dbReference type="Proteomes" id="UP000014760"/>
    </source>
</evidence>
<dbReference type="GO" id="GO:0005886">
    <property type="term" value="C:plasma membrane"/>
    <property type="evidence" value="ECO:0007669"/>
    <property type="project" value="UniProtKB-SubCell"/>
</dbReference>
<feature type="transmembrane region" description="Helical" evidence="10">
    <location>
        <begin position="530"/>
        <end position="551"/>
    </location>
</feature>
<proteinExistence type="predicted"/>
<feature type="domain" description="G-protein coupled receptors family 3 profile" evidence="11">
    <location>
        <begin position="501"/>
        <end position="741"/>
    </location>
</feature>
<dbReference type="STRING" id="283909.R7V1J0"/>
<dbReference type="InterPro" id="IPR001828">
    <property type="entry name" value="ANF_lig-bd_rcpt"/>
</dbReference>
<evidence type="ECO:0000256" key="6">
    <source>
        <dbReference type="ARBA" id="ARBA00023136"/>
    </source>
</evidence>
<reference evidence="12 14" key="2">
    <citation type="journal article" date="2013" name="Nature">
        <title>Insights into bilaterian evolution from three spiralian genomes.</title>
        <authorList>
            <person name="Simakov O."/>
            <person name="Marletaz F."/>
            <person name="Cho S.J."/>
            <person name="Edsinger-Gonzales E."/>
            <person name="Havlak P."/>
            <person name="Hellsten U."/>
            <person name="Kuo D.H."/>
            <person name="Larsson T."/>
            <person name="Lv J."/>
            <person name="Arendt D."/>
            <person name="Savage R."/>
            <person name="Osoegawa K."/>
            <person name="de Jong P."/>
            <person name="Grimwood J."/>
            <person name="Chapman J.A."/>
            <person name="Shapiro H."/>
            <person name="Aerts A."/>
            <person name="Otillar R.P."/>
            <person name="Terry A.Y."/>
            <person name="Boore J.L."/>
            <person name="Grigoriev I.V."/>
            <person name="Lindberg D.R."/>
            <person name="Seaver E.C."/>
            <person name="Weisblat D.A."/>
            <person name="Putnam N.H."/>
            <person name="Rokhsar D.S."/>
        </authorList>
    </citation>
    <scope>NUCLEOTIDE SEQUENCE</scope>
    <source>
        <strain evidence="12 14">I ESC-2004</strain>
    </source>
</reference>
<feature type="non-terminal residue" evidence="12">
    <location>
        <position position="741"/>
    </location>
</feature>
<dbReference type="PRINTS" id="PR00248">
    <property type="entry name" value="GPCRMGR"/>
</dbReference>
<evidence type="ECO:0000256" key="9">
    <source>
        <dbReference type="ARBA" id="ARBA00023224"/>
    </source>
</evidence>
<feature type="transmembrane region" description="Helical" evidence="10">
    <location>
        <begin position="605"/>
        <end position="623"/>
    </location>
</feature>
<name>R7V1J0_CAPTE</name>
<evidence type="ECO:0000256" key="1">
    <source>
        <dbReference type="ARBA" id="ARBA00004651"/>
    </source>
</evidence>
<organism evidence="12">
    <name type="scientific">Capitella teleta</name>
    <name type="common">Polychaete worm</name>
    <dbReference type="NCBI Taxonomy" id="283909"/>
    <lineage>
        <taxon>Eukaryota</taxon>
        <taxon>Metazoa</taxon>
        <taxon>Spiralia</taxon>
        <taxon>Lophotrochozoa</taxon>
        <taxon>Annelida</taxon>
        <taxon>Polychaeta</taxon>
        <taxon>Sedentaria</taxon>
        <taxon>Scolecida</taxon>
        <taxon>Capitellidae</taxon>
        <taxon>Capitella</taxon>
    </lineage>
</organism>
<protein>
    <recommendedName>
        <fullName evidence="11">G-protein coupled receptors family 3 profile domain-containing protein</fullName>
    </recommendedName>
</protein>
<evidence type="ECO:0000313" key="13">
    <source>
        <dbReference type="EnsemblMetazoa" id="CapteP22614"/>
    </source>
</evidence>
<feature type="transmembrane region" description="Helical" evidence="10">
    <location>
        <begin position="652"/>
        <end position="672"/>
    </location>
</feature>
<dbReference type="InterPro" id="IPR038550">
    <property type="entry name" value="GPCR_3_9-Cys_sf"/>
</dbReference>
<reference evidence="13" key="3">
    <citation type="submission" date="2015-06" db="UniProtKB">
        <authorList>
            <consortium name="EnsemblMetazoa"/>
        </authorList>
    </citation>
    <scope>IDENTIFICATION</scope>
</reference>
<keyword evidence="14" id="KW-1185">Reference proteome</keyword>
<feature type="transmembrane region" description="Helical" evidence="10">
    <location>
        <begin position="714"/>
        <end position="734"/>
    </location>
</feature>
<dbReference type="EMBL" id="KB295744">
    <property type="protein sequence ID" value="ELU12698.1"/>
    <property type="molecule type" value="Genomic_DNA"/>
</dbReference>
<feature type="transmembrane region" description="Helical" evidence="10">
    <location>
        <begin position="494"/>
        <end position="518"/>
    </location>
</feature>
<keyword evidence="6 10" id="KW-0472">Membrane</keyword>
<evidence type="ECO:0000313" key="12">
    <source>
        <dbReference type="EMBL" id="ELU12698.1"/>
    </source>
</evidence>
<dbReference type="InterPro" id="IPR028082">
    <property type="entry name" value="Peripla_BP_I"/>
</dbReference>
<dbReference type="OrthoDB" id="425344at2759"/>
<keyword evidence="9" id="KW-0807">Transducer</keyword>
<dbReference type="Pfam" id="PF01094">
    <property type="entry name" value="ANF_receptor"/>
    <property type="match status" value="1"/>
</dbReference>
<dbReference type="Gene3D" id="3.40.50.2300">
    <property type="match status" value="2"/>
</dbReference>
<dbReference type="Pfam" id="PF00003">
    <property type="entry name" value="7tm_3"/>
    <property type="match status" value="1"/>
</dbReference>
<keyword evidence="2" id="KW-1003">Cell membrane</keyword>
<comment type="subcellular location">
    <subcellularLocation>
        <location evidence="1">Cell membrane</location>
        <topology evidence="1">Multi-pass membrane protein</topology>
    </subcellularLocation>
</comment>
<dbReference type="AlphaFoldDB" id="R7V1J0"/>
<feature type="transmembrane region" description="Helical" evidence="10">
    <location>
        <begin position="684"/>
        <end position="708"/>
    </location>
</feature>
<dbReference type="Gene3D" id="2.10.50.30">
    <property type="entry name" value="GPCR, family 3, nine cysteines domain"/>
    <property type="match status" value="1"/>
</dbReference>
<dbReference type="Proteomes" id="UP000014760">
    <property type="component" value="Unassembled WGS sequence"/>
</dbReference>
<dbReference type="PROSITE" id="PS50259">
    <property type="entry name" value="G_PROTEIN_RECEP_F3_4"/>
    <property type="match status" value="1"/>
</dbReference>
<dbReference type="PANTHER" id="PTHR24060">
    <property type="entry name" value="METABOTROPIC GLUTAMATE RECEPTOR"/>
    <property type="match status" value="1"/>
</dbReference>
<evidence type="ECO:0000256" key="3">
    <source>
        <dbReference type="ARBA" id="ARBA00022692"/>
    </source>
</evidence>
<evidence type="ECO:0000256" key="2">
    <source>
        <dbReference type="ARBA" id="ARBA00022475"/>
    </source>
</evidence>
<accession>R7V1J0</accession>
<sequence>YVVKNINAREDLLPNITLGQIILNNCGDPLISLRKTMQFLPSARAEVGNSSRGLAYRKPFEAVGIFGAPLSDVCVAIAPLLAAYEIPLLSVRATSDDLRDRNRFPNFMRMVPPEKISVQALVQLALHFNWTYITVLYADGSYSTNAFNQLKIALRKTEICLAFTKQMSMLDSEEAYLRLAKKLKTDYTNARVIFMFSPIEQQRLLHRAMDTLSMHHMFIFVTLDMFSENPDFNIGGIKALKKKGKCPGFASHLKKANPWMFPDDPWLRMAWEAYHKCSWDVNKSSNESCHQYTTMPRAIVSFDKDDATISDAIHVYALALHHMISDKCPEQFSNKNTEALRNCVKGSELYNYMNNVSFPGCDGYIEFADEGSVAGSYVFKTYKLQENGEYGFSTVGFWDERTDAFSIDTSLLNWDINETQIPVSKCSKPCPLKQYYIHKEVQCCWECKACRSNEIVINASKCDSCPPFTWPDLETATTCITTKPEYPKLTQPHVLALFSSAVLGLFVATTVTIAYTVHRDHPLIRATSKGLCYLILAGSYVTSSTVLLYATKPTKAVCFLQDVGFHIGVHLLFGPLMIRTIRIFRIFSSGKRSVQRPKFVSSSSQIILALSLIMVQSLLIIGAHTTRPTSVGLQQGVPTEPRVDLVCIQPGFLIPFSCNLVVILVCGVFGFLSRNLPENYNESWFIFVSVSTTIFMWVIFLPTSYASIHAHQRTLILGFCLVLNVFITLALLFVPKIYAVV</sequence>
<dbReference type="GO" id="GO:0004930">
    <property type="term" value="F:G protein-coupled receptor activity"/>
    <property type="evidence" value="ECO:0007669"/>
    <property type="project" value="UniProtKB-KW"/>
</dbReference>
<evidence type="ECO:0000256" key="10">
    <source>
        <dbReference type="SAM" id="Phobius"/>
    </source>
</evidence>
<dbReference type="OMA" id="NRRFIWI"/>
<dbReference type="SUPFAM" id="SSF53822">
    <property type="entry name" value="Periplasmic binding protein-like I"/>
    <property type="match status" value="1"/>
</dbReference>
<keyword evidence="7" id="KW-0675">Receptor</keyword>
<dbReference type="CDD" id="cd13953">
    <property type="entry name" value="7tm_classC_mGluR-like"/>
    <property type="match status" value="1"/>
</dbReference>
<dbReference type="EnsemblMetazoa" id="CapteT22614">
    <property type="protein sequence ID" value="CapteP22614"/>
    <property type="gene ID" value="CapteG22614"/>
</dbReference>
<dbReference type="PRINTS" id="PR01176">
    <property type="entry name" value="GABABRECEPTR"/>
</dbReference>
<keyword evidence="8" id="KW-0325">Glycoprotein</keyword>
<evidence type="ECO:0000256" key="7">
    <source>
        <dbReference type="ARBA" id="ARBA00023170"/>
    </source>
</evidence>